<sequence>MTKRSKPKVRPAGTDHGRPDKPAPAQPQTNSPQPTDAERAGRRRRAVRRRVVRRLGIRGISAIGAVILAGLVALITTLAQTAGNTIVHHSDGEPTATANGSGRGYMAAVNFQYPPGQVFALPRALTDGAQAAQLRAGFTDPVKDMTAFLQTNGGAARNDLNVRLVFTGTSSQPVHILSLQVIIKNLGPNLAGTAIKTSSGSSDETLPVRVDLDTPGRAFTRNGVDYFAGHELNVSSTDWETVDAHFTASKNAYWWLIAVRSVDLSGKSITSYLDSTGHLDDTPSSAPATTWFALSGPATKYQITYADAYGTGGRGFHVATP</sequence>
<gene>
    <name evidence="3" type="ORF">Raf01_96220</name>
</gene>
<accession>A0A8J3R1V1</accession>
<evidence type="ECO:0000256" key="2">
    <source>
        <dbReference type="SAM" id="Phobius"/>
    </source>
</evidence>
<comment type="caution">
    <text evidence="3">The sequence shown here is derived from an EMBL/GenBank/DDBJ whole genome shotgun (WGS) entry which is preliminary data.</text>
</comment>
<proteinExistence type="predicted"/>
<organism evidence="3 4">
    <name type="scientific">Rugosimonospora africana</name>
    <dbReference type="NCBI Taxonomy" id="556532"/>
    <lineage>
        <taxon>Bacteria</taxon>
        <taxon>Bacillati</taxon>
        <taxon>Actinomycetota</taxon>
        <taxon>Actinomycetes</taxon>
        <taxon>Micromonosporales</taxon>
        <taxon>Micromonosporaceae</taxon>
        <taxon>Rugosimonospora</taxon>
    </lineage>
</organism>
<evidence type="ECO:0000256" key="1">
    <source>
        <dbReference type="SAM" id="MobiDB-lite"/>
    </source>
</evidence>
<dbReference type="Proteomes" id="UP000642748">
    <property type="component" value="Unassembled WGS sequence"/>
</dbReference>
<reference evidence="3" key="1">
    <citation type="submission" date="2021-01" db="EMBL/GenBank/DDBJ databases">
        <title>Whole genome shotgun sequence of Rugosimonospora africana NBRC 104875.</title>
        <authorList>
            <person name="Komaki H."/>
            <person name="Tamura T."/>
        </authorList>
    </citation>
    <scope>NUCLEOTIDE SEQUENCE</scope>
    <source>
        <strain evidence="3">NBRC 104875</strain>
    </source>
</reference>
<feature type="region of interest" description="Disordered" evidence="1">
    <location>
        <begin position="1"/>
        <end position="46"/>
    </location>
</feature>
<keyword evidence="2" id="KW-0472">Membrane</keyword>
<evidence type="ECO:0000313" key="4">
    <source>
        <dbReference type="Proteomes" id="UP000642748"/>
    </source>
</evidence>
<dbReference type="AlphaFoldDB" id="A0A8J3R1V1"/>
<protein>
    <submittedName>
        <fullName evidence="3">Uncharacterized protein</fullName>
    </submittedName>
</protein>
<evidence type="ECO:0000313" key="3">
    <source>
        <dbReference type="EMBL" id="GIH21450.1"/>
    </source>
</evidence>
<feature type="transmembrane region" description="Helical" evidence="2">
    <location>
        <begin position="55"/>
        <end position="79"/>
    </location>
</feature>
<dbReference type="RefSeq" id="WP_203924834.1">
    <property type="nucleotide sequence ID" value="NZ_BONZ01000132.1"/>
</dbReference>
<keyword evidence="4" id="KW-1185">Reference proteome</keyword>
<keyword evidence="2" id="KW-0812">Transmembrane</keyword>
<name>A0A8J3R1V1_9ACTN</name>
<keyword evidence="2" id="KW-1133">Transmembrane helix</keyword>
<dbReference type="EMBL" id="BONZ01000132">
    <property type="protein sequence ID" value="GIH21450.1"/>
    <property type="molecule type" value="Genomic_DNA"/>
</dbReference>